<accession>A0A103QVR9</accession>
<name>A0A103QVR9_9BURK</name>
<proteinExistence type="predicted"/>
<dbReference type="Proteomes" id="UP000064029">
    <property type="component" value="Unassembled WGS sequence"/>
</dbReference>
<sequence>MSRSLCRYPETRADVTAAQETALAVLKQLRGRRGFDHLIDGLDEETRDEIVQAIASIVPNARAGDQS</sequence>
<dbReference type="EMBL" id="LOXM01000255">
    <property type="protein sequence ID" value="KVG56477.1"/>
    <property type="molecule type" value="Genomic_DNA"/>
</dbReference>
<organism evidence="1 2">
    <name type="scientific">Burkholderia ubonensis</name>
    <dbReference type="NCBI Taxonomy" id="101571"/>
    <lineage>
        <taxon>Bacteria</taxon>
        <taxon>Pseudomonadati</taxon>
        <taxon>Pseudomonadota</taxon>
        <taxon>Betaproteobacteria</taxon>
        <taxon>Burkholderiales</taxon>
        <taxon>Burkholderiaceae</taxon>
        <taxon>Burkholderia</taxon>
        <taxon>Burkholderia cepacia complex</taxon>
    </lineage>
</organism>
<gene>
    <name evidence="1" type="ORF">WJ33_37280</name>
</gene>
<dbReference type="AlphaFoldDB" id="A0A103QVR9"/>
<reference evidence="1 2" key="1">
    <citation type="submission" date="2015-11" db="EMBL/GenBank/DDBJ databases">
        <title>Expanding the genomic diversity of Burkholderia species for the development of highly accurate diagnostics.</title>
        <authorList>
            <person name="Sahl J."/>
            <person name="Keim P."/>
            <person name="Wagner D."/>
        </authorList>
    </citation>
    <scope>NUCLEOTIDE SEQUENCE [LARGE SCALE GENOMIC DNA]</scope>
    <source>
        <strain evidence="1 2">MSMB2036</strain>
    </source>
</reference>
<evidence type="ECO:0000313" key="2">
    <source>
        <dbReference type="Proteomes" id="UP000064029"/>
    </source>
</evidence>
<protein>
    <submittedName>
        <fullName evidence="1">Uncharacterized protein</fullName>
    </submittedName>
</protein>
<comment type="caution">
    <text evidence="1">The sequence shown here is derived from an EMBL/GenBank/DDBJ whole genome shotgun (WGS) entry which is preliminary data.</text>
</comment>
<evidence type="ECO:0000313" key="1">
    <source>
        <dbReference type="EMBL" id="KVG56477.1"/>
    </source>
</evidence>